<evidence type="ECO:0000256" key="8">
    <source>
        <dbReference type="SAM" id="SignalP"/>
    </source>
</evidence>
<keyword evidence="5 7" id="KW-0472">Membrane</keyword>
<keyword evidence="3 7" id="KW-1134">Transmembrane beta strand</keyword>
<dbReference type="Proteomes" id="UP000190848">
    <property type="component" value="Chromosome"/>
</dbReference>
<evidence type="ECO:0000256" key="5">
    <source>
        <dbReference type="ARBA" id="ARBA00023136"/>
    </source>
</evidence>
<reference evidence="10 11" key="1">
    <citation type="submission" date="2016-07" db="EMBL/GenBank/DDBJ databases">
        <title>Revisiting the taxonomy of the Elizabethkingia Genus using Whole-Genome Sequencing, Optical Mapping, and MALDI-TOF, along with proposal of three novel Elizabethkingia species: Elizabethkingia bruuniana sp. nov., Elizabethkingia ursingii sp. nov., and Elizabethkingia occulta sp. nov.</title>
        <authorList>
            <person name="Nicholson A.C."/>
        </authorList>
    </citation>
    <scope>NUCLEOTIDE SEQUENCE [LARGE SCALE GENOMIC DNA]</scope>
    <source>
        <strain evidence="10 11">F3201</strain>
    </source>
</reference>
<dbReference type="InterPro" id="IPR037066">
    <property type="entry name" value="Plug_dom_sf"/>
</dbReference>
<evidence type="ECO:0000256" key="3">
    <source>
        <dbReference type="ARBA" id="ARBA00022452"/>
    </source>
</evidence>
<dbReference type="SUPFAM" id="SSF56935">
    <property type="entry name" value="Porins"/>
    <property type="match status" value="1"/>
</dbReference>
<organism evidence="10 11">
    <name type="scientific">Elizabethkingia anophelis</name>
    <dbReference type="NCBI Taxonomy" id="1117645"/>
    <lineage>
        <taxon>Bacteria</taxon>
        <taxon>Pseudomonadati</taxon>
        <taxon>Bacteroidota</taxon>
        <taxon>Flavobacteriia</taxon>
        <taxon>Flavobacteriales</taxon>
        <taxon>Weeksellaceae</taxon>
        <taxon>Elizabethkingia</taxon>
    </lineage>
</organism>
<feature type="signal peptide" evidence="8">
    <location>
        <begin position="1"/>
        <end position="22"/>
    </location>
</feature>
<dbReference type="InterPro" id="IPR023996">
    <property type="entry name" value="TonB-dep_OMP_SusC/RagA"/>
</dbReference>
<dbReference type="GO" id="GO:0009279">
    <property type="term" value="C:cell outer membrane"/>
    <property type="evidence" value="ECO:0007669"/>
    <property type="project" value="UniProtKB-SubCell"/>
</dbReference>
<evidence type="ECO:0000259" key="9">
    <source>
        <dbReference type="Pfam" id="PF07715"/>
    </source>
</evidence>
<evidence type="ECO:0000313" key="10">
    <source>
        <dbReference type="EMBL" id="AQX01090.1"/>
    </source>
</evidence>
<dbReference type="Gene3D" id="2.40.170.20">
    <property type="entry name" value="TonB-dependent receptor, beta-barrel domain"/>
    <property type="match status" value="1"/>
</dbReference>
<keyword evidence="4 7" id="KW-0812">Transmembrane</keyword>
<dbReference type="EMBL" id="CP016374">
    <property type="protein sequence ID" value="AQX01090.1"/>
    <property type="molecule type" value="Genomic_DNA"/>
</dbReference>
<dbReference type="Pfam" id="PF07715">
    <property type="entry name" value="Plug"/>
    <property type="match status" value="1"/>
</dbReference>
<gene>
    <name evidence="10" type="ORF">BBD32_06280</name>
</gene>
<evidence type="ECO:0000256" key="4">
    <source>
        <dbReference type="ARBA" id="ARBA00022692"/>
    </source>
</evidence>
<dbReference type="PROSITE" id="PS52016">
    <property type="entry name" value="TONB_DEPENDENT_REC_3"/>
    <property type="match status" value="1"/>
</dbReference>
<proteinExistence type="inferred from homology"/>
<feature type="domain" description="TonB-dependent receptor plug" evidence="9">
    <location>
        <begin position="56"/>
        <end position="159"/>
    </location>
</feature>
<comment type="similarity">
    <text evidence="7">Belongs to the TonB-dependent receptor family.</text>
</comment>
<evidence type="ECO:0000256" key="6">
    <source>
        <dbReference type="ARBA" id="ARBA00023237"/>
    </source>
</evidence>
<keyword evidence="2 7" id="KW-0813">Transport</keyword>
<sequence>MNVKLRVLSAGVLFFIGQSAMAQKVKKSDTAKTKHIEEVVVLGYNKKMTKPKDVSANTVVSAERLEDRPNVSFLNSLQGSTPGLTIASNSGSPGSAKIDVIIRGISSINASTEPLIVLDGIPTNANQFRNLNSEDIESITVLRDAAATSIYGNRGANGVLLVKTKSGKYNSPLRVSYSTMTGVSSMPNHKYNLANASQFLTIQKRLGLNPALGMSDEEIANYPVNTDWRKVFFKQDLTSQHNVQLTGGGENLNGFASVGYLEQGGMVPNTDFKRMTLRTNLNGKSKNDKFTFAVQASLGFSRRNQLNQETDSGLNSQILQNPLLGSLMGLPYFKSGQYKTGQELLDAIGSNNANGRFIYILEDNARQGYLSMFNRYDDVNTFVNGNFNYKLTDNITIGNTTGAEYKVTNRLTGRAPWGYLALIVARNANTQYGGSETQQNTRELNLNSVTKVLFNKSWGDHTLDAGAYLEYTKVHYLNTSQTQNGLNPKTWALGAGTGYVPFNSNDPNKYIPAVSSGKIDAGALSYFATLDYDYASKYGFSGVVRRDASYRFTKDNRWGTFWSVAGRWNIDKENFMANSGFDMLKLRASYGTQGNQNIIAPAAGSNPLLLSPNLIYDLNAASNGYDNNVGLVVSNIANTALVWEEIAQLNVGLDFRFLKNRLEGNIDFYQKKTSELYNDLRSSAVTGFYTYKGNFGNMKNTGVELALNYTAIQTKNTKVSVFANGSWNQNRLTKLEIPVRTGSLLLEEGGPLYQWNLVPWLGVNPANGRAQYLAADGSITETPTDADRRKTGKNYFPTYTGGFGFNASHKGFFLDALFTFQADFYKSDNQLTWALNPSYAASGFNVSSDLLNAWTPQNTITDIPALNAPNYSAISDRLLFDASFVRLKSVTFGYNVPKEYLNNTFIKSLKVFVQGENLAVFTKWRGFDPEGLGTFPLSIYPNPRTVSIGANIDF</sequence>
<name>A0AAU8USU3_9FLAO</name>
<dbReference type="InterPro" id="IPR036942">
    <property type="entry name" value="Beta-barrel_TonB_sf"/>
</dbReference>
<dbReference type="InterPro" id="IPR012910">
    <property type="entry name" value="Plug_dom"/>
</dbReference>
<dbReference type="RefSeq" id="WP_034846979.1">
    <property type="nucleotide sequence ID" value="NZ_CP016374.1"/>
</dbReference>
<dbReference type="InterPro" id="IPR039426">
    <property type="entry name" value="TonB-dep_rcpt-like"/>
</dbReference>
<evidence type="ECO:0000256" key="7">
    <source>
        <dbReference type="PROSITE-ProRule" id="PRU01360"/>
    </source>
</evidence>
<evidence type="ECO:0000256" key="2">
    <source>
        <dbReference type="ARBA" id="ARBA00022448"/>
    </source>
</evidence>
<dbReference type="Gene3D" id="2.170.130.10">
    <property type="entry name" value="TonB-dependent receptor, plug domain"/>
    <property type="match status" value="1"/>
</dbReference>
<dbReference type="InterPro" id="IPR023997">
    <property type="entry name" value="TonB-dep_OMP_SusC/RagA_CS"/>
</dbReference>
<evidence type="ECO:0000256" key="1">
    <source>
        <dbReference type="ARBA" id="ARBA00004571"/>
    </source>
</evidence>
<keyword evidence="8" id="KW-0732">Signal</keyword>
<feature type="chain" id="PRO_5043627830" evidence="8">
    <location>
        <begin position="23"/>
        <end position="954"/>
    </location>
</feature>
<comment type="subcellular location">
    <subcellularLocation>
        <location evidence="1 7">Cell outer membrane</location>
        <topology evidence="1 7">Multi-pass membrane protein</topology>
    </subcellularLocation>
</comment>
<accession>A0AAU8USU3</accession>
<dbReference type="AlphaFoldDB" id="A0AAU8USU3"/>
<protein>
    <submittedName>
        <fullName evidence="10">SusC/RagA family TonB-linked outer membrane protein</fullName>
    </submittedName>
</protein>
<dbReference type="NCBIfam" id="TIGR04057">
    <property type="entry name" value="SusC_RagA_signa"/>
    <property type="match status" value="1"/>
</dbReference>
<dbReference type="NCBIfam" id="TIGR04056">
    <property type="entry name" value="OMP_RagA_SusC"/>
    <property type="match status" value="1"/>
</dbReference>
<evidence type="ECO:0000313" key="11">
    <source>
        <dbReference type="Proteomes" id="UP000190848"/>
    </source>
</evidence>
<keyword evidence="6 7" id="KW-0998">Cell outer membrane</keyword>